<gene>
    <name evidence="6" type="ORF">RUM44_005607</name>
</gene>
<keyword evidence="4" id="KW-0393">Immunoglobulin domain</keyword>
<dbReference type="SMART" id="SM00408">
    <property type="entry name" value="IGc2"/>
    <property type="match status" value="2"/>
</dbReference>
<keyword evidence="1" id="KW-0732">Signal</keyword>
<reference evidence="6 7" key="1">
    <citation type="submission" date="2023-09" db="EMBL/GenBank/DDBJ databases">
        <title>Genomes of two closely related lineages of the louse Polyplax serrata with different host specificities.</title>
        <authorList>
            <person name="Martinu J."/>
            <person name="Tarabai H."/>
            <person name="Stefka J."/>
            <person name="Hypsa V."/>
        </authorList>
    </citation>
    <scope>NUCLEOTIDE SEQUENCE [LARGE SCALE GENOMIC DNA]</scope>
    <source>
        <strain evidence="6">98ZLc_SE</strain>
    </source>
</reference>
<comment type="caution">
    <text evidence="6">The sequence shown here is derived from an EMBL/GenBank/DDBJ whole genome shotgun (WGS) entry which is preliminary data.</text>
</comment>
<dbReference type="InterPro" id="IPR003598">
    <property type="entry name" value="Ig_sub2"/>
</dbReference>
<dbReference type="PROSITE" id="PS50835">
    <property type="entry name" value="IG_LIKE"/>
    <property type="match status" value="2"/>
</dbReference>
<evidence type="ECO:0000313" key="6">
    <source>
        <dbReference type="EMBL" id="KAK6617276.1"/>
    </source>
</evidence>
<dbReference type="InterPro" id="IPR036179">
    <property type="entry name" value="Ig-like_dom_sf"/>
</dbReference>
<proteinExistence type="predicted"/>
<accession>A0ABR1AEA7</accession>
<dbReference type="SMART" id="SM00409">
    <property type="entry name" value="IG"/>
    <property type="match status" value="2"/>
</dbReference>
<protein>
    <recommendedName>
        <fullName evidence="5">Ig-like domain-containing protein</fullName>
    </recommendedName>
</protein>
<dbReference type="Pfam" id="PF07679">
    <property type="entry name" value="I-set"/>
    <property type="match status" value="1"/>
</dbReference>
<dbReference type="InterPro" id="IPR013098">
    <property type="entry name" value="Ig_I-set"/>
</dbReference>
<dbReference type="InterPro" id="IPR013783">
    <property type="entry name" value="Ig-like_fold"/>
</dbReference>
<evidence type="ECO:0000256" key="3">
    <source>
        <dbReference type="ARBA" id="ARBA00023157"/>
    </source>
</evidence>
<name>A0ABR1AEA7_POLSC</name>
<keyword evidence="3" id="KW-1015">Disulfide bond</keyword>
<feature type="domain" description="Ig-like" evidence="5">
    <location>
        <begin position="43"/>
        <end position="133"/>
    </location>
</feature>
<evidence type="ECO:0000313" key="7">
    <source>
        <dbReference type="Proteomes" id="UP001359485"/>
    </source>
</evidence>
<dbReference type="InterPro" id="IPR051170">
    <property type="entry name" value="Neural/epithelial_adhesion"/>
</dbReference>
<dbReference type="InterPro" id="IPR003599">
    <property type="entry name" value="Ig_sub"/>
</dbReference>
<keyword evidence="2" id="KW-0677">Repeat</keyword>
<evidence type="ECO:0000256" key="1">
    <source>
        <dbReference type="ARBA" id="ARBA00022729"/>
    </source>
</evidence>
<evidence type="ECO:0000256" key="4">
    <source>
        <dbReference type="ARBA" id="ARBA00023319"/>
    </source>
</evidence>
<dbReference type="PANTHER" id="PTHR12231">
    <property type="entry name" value="CTX-RELATED TYPE I TRANSMEMBRANE PROTEIN"/>
    <property type="match status" value="1"/>
</dbReference>
<dbReference type="PANTHER" id="PTHR12231:SF265">
    <property type="entry name" value="DPR-INTERACTING PROTEIN LAMBDA"/>
    <property type="match status" value="1"/>
</dbReference>
<keyword evidence="7" id="KW-1185">Reference proteome</keyword>
<dbReference type="SUPFAM" id="SSF48726">
    <property type="entry name" value="Immunoglobulin"/>
    <property type="match status" value="2"/>
</dbReference>
<dbReference type="InterPro" id="IPR007110">
    <property type="entry name" value="Ig-like_dom"/>
</dbReference>
<sequence>MYISTLKIADNQNSSIMKENELKSSIVLFETLEMGHLEIVVPPDIISDESSDNGVALEGGSVRLRCKATGVPDPTVQWRREDSKNIVLRHEGGREKTVERIIKGDILSLTNVQRSDIGIYLCIASNGVPPSVSKRFMIQVHFQPSIQVTNQLVAAPVGSDVILQCYVEASPKAMNSWYKEKGEKLMGDVKYALTEQPVSEYGLMMNLTIRSIEKRDLGAYMCSSSNALGTASGAVRLQGFGLENGKVFTVEEEEKETDNRLSFSLSAKLFQGEKSGEIAEYSFLAPVTCDQEQPSIFQFH</sequence>
<dbReference type="Proteomes" id="UP001359485">
    <property type="component" value="Unassembled WGS sequence"/>
</dbReference>
<dbReference type="EMBL" id="JAWJWF010000052">
    <property type="protein sequence ID" value="KAK6617276.1"/>
    <property type="molecule type" value="Genomic_DNA"/>
</dbReference>
<dbReference type="Pfam" id="PF13927">
    <property type="entry name" value="Ig_3"/>
    <property type="match status" value="1"/>
</dbReference>
<feature type="domain" description="Ig-like" evidence="5">
    <location>
        <begin position="144"/>
        <end position="238"/>
    </location>
</feature>
<evidence type="ECO:0000256" key="2">
    <source>
        <dbReference type="ARBA" id="ARBA00022737"/>
    </source>
</evidence>
<dbReference type="Gene3D" id="2.60.40.10">
    <property type="entry name" value="Immunoglobulins"/>
    <property type="match status" value="2"/>
</dbReference>
<evidence type="ECO:0000259" key="5">
    <source>
        <dbReference type="PROSITE" id="PS50835"/>
    </source>
</evidence>
<organism evidence="6 7">
    <name type="scientific">Polyplax serrata</name>
    <name type="common">Common mouse louse</name>
    <dbReference type="NCBI Taxonomy" id="468196"/>
    <lineage>
        <taxon>Eukaryota</taxon>
        <taxon>Metazoa</taxon>
        <taxon>Ecdysozoa</taxon>
        <taxon>Arthropoda</taxon>
        <taxon>Hexapoda</taxon>
        <taxon>Insecta</taxon>
        <taxon>Pterygota</taxon>
        <taxon>Neoptera</taxon>
        <taxon>Paraneoptera</taxon>
        <taxon>Psocodea</taxon>
        <taxon>Troctomorpha</taxon>
        <taxon>Phthiraptera</taxon>
        <taxon>Anoplura</taxon>
        <taxon>Polyplacidae</taxon>
        <taxon>Polyplax</taxon>
    </lineage>
</organism>